<evidence type="ECO:0000256" key="2">
    <source>
        <dbReference type="ARBA" id="ARBA00004496"/>
    </source>
</evidence>
<keyword evidence="6" id="KW-0963">Cytoplasm</keyword>
<proteinExistence type="inferred from homology"/>
<feature type="compositionally biased region" description="Polar residues" evidence="12">
    <location>
        <begin position="215"/>
        <end position="228"/>
    </location>
</feature>
<evidence type="ECO:0000256" key="3">
    <source>
        <dbReference type="ARBA" id="ARBA00009471"/>
    </source>
</evidence>
<evidence type="ECO:0000256" key="10">
    <source>
        <dbReference type="ARBA" id="ARBA00023306"/>
    </source>
</evidence>
<dbReference type="AlphaFoldDB" id="A0A1G4IR19"/>
<evidence type="ECO:0000256" key="4">
    <source>
        <dbReference type="ARBA" id="ARBA00016065"/>
    </source>
</evidence>
<sequence>MASNLNEDEDDLGIFTNKATVMANFEEWIKMATDNKINSRNSWDFALIDYFHDLNVLKDSEDNINFQRASATLDGCVKIYSSRVDSVATETGKLLSGLAERKNADNSGGGRYGQDGEENADDDDAVTIDPHTGLPMTAELQNNTTRRRNYNRVLETTLVDFDTLRIRELDQELAIDPLFKKALADFDEGGAKSLLINTLHVDESGRVVFDASTNHSSDSRAFSHNQQAVEVPSGQDNSEGDAEDEDRMDVDESHVTPPPISSKSEGTEKLQLDDTSLSIDMEDEILALGMEMINFDVIGKSEVCPSMKQLRMVMDNVQMAKSFIDTVNRKPENFLSEEDLKETSPADEKEELDADGYADSFDQNDDFENGQIAREIEEHRGLNGNASVDYSALDSNEDDKSAADIITSLMDNKIMAYFDETLRNSWRGREHWKVRNLKQRLQADEVKLPSANDGTPNAEEEPKDTTKNKKPKDVCQINFFEIDSHIEERVFIPLKRTNIEMPFKMRKSADRFLLPDDYQFSTQKVTKLFIKPEQYMSFFTHKSLRNRHHEIPETAGFDVDTDDGEKEGQIADENFWAKEYEQQDNNALLGQNGTDGGSALADGGNDSDDIAPEENDAGIDFNQAFSEAAENSDTSLLGPPLADAESLTQTSVANKEGKVNYSRTAKRVDVRRLKDNIWKSIISTVEDKELALSDAIENDPDACVTLSFTDITEKISSVYTGDSKKDLSTSFCFICLLHLANEHALEVADTEDYLNLTVKIPRSLIHIQE</sequence>
<evidence type="ECO:0000256" key="12">
    <source>
        <dbReference type="SAM" id="MobiDB-lite"/>
    </source>
</evidence>
<comment type="similarity">
    <text evidence="3 11">Belongs to the CND2 (condensin subunit 2) family.</text>
</comment>
<evidence type="ECO:0000256" key="7">
    <source>
        <dbReference type="ARBA" id="ARBA00022618"/>
    </source>
</evidence>
<evidence type="ECO:0000256" key="6">
    <source>
        <dbReference type="ARBA" id="ARBA00022490"/>
    </source>
</evidence>
<dbReference type="PANTHER" id="PTHR13108">
    <property type="entry name" value="CONDENSIN COMPLEX SUBUNIT 2"/>
    <property type="match status" value="1"/>
</dbReference>
<dbReference type="OrthoDB" id="362021at2759"/>
<dbReference type="Pfam" id="PF05786">
    <property type="entry name" value="Cnd2"/>
    <property type="match status" value="1"/>
</dbReference>
<feature type="region of interest" description="Disordered" evidence="12">
    <location>
        <begin position="334"/>
        <end position="353"/>
    </location>
</feature>
<keyword evidence="5" id="KW-0158">Chromosome</keyword>
<dbReference type="EMBL" id="LT598462">
    <property type="protein sequence ID" value="SCU79054.1"/>
    <property type="molecule type" value="Genomic_DNA"/>
</dbReference>
<dbReference type="GO" id="GO:0005737">
    <property type="term" value="C:cytoplasm"/>
    <property type="evidence" value="ECO:0007669"/>
    <property type="project" value="UniProtKB-SubCell"/>
</dbReference>
<accession>A0A1G4IR19</accession>
<dbReference type="PANTHER" id="PTHR13108:SF9">
    <property type="entry name" value="CONDENSIN COMPLEX SUBUNIT 2"/>
    <property type="match status" value="1"/>
</dbReference>
<keyword evidence="9 11" id="KW-0226">DNA condensation</keyword>
<keyword evidence="14" id="KW-1185">Reference proteome</keyword>
<evidence type="ECO:0000313" key="14">
    <source>
        <dbReference type="Proteomes" id="UP000191024"/>
    </source>
</evidence>
<dbReference type="GO" id="GO:0007076">
    <property type="term" value="P:mitotic chromosome condensation"/>
    <property type="evidence" value="ECO:0007669"/>
    <property type="project" value="InterPro"/>
</dbReference>
<gene>
    <name evidence="13" type="ORF">LAMI_0A07118G</name>
</gene>
<dbReference type="STRING" id="1230905.A0A1G4IR19"/>
<feature type="compositionally biased region" description="Acidic residues" evidence="12">
    <location>
        <begin position="238"/>
        <end position="249"/>
    </location>
</feature>
<protein>
    <recommendedName>
        <fullName evidence="4 11">Condensin complex subunit 2</fullName>
    </recommendedName>
</protein>
<feature type="compositionally biased region" description="Acidic residues" evidence="12">
    <location>
        <begin position="115"/>
        <end position="124"/>
    </location>
</feature>
<dbReference type="PIRSF" id="PIRSF017126">
    <property type="entry name" value="Condensin_H"/>
    <property type="match status" value="1"/>
</dbReference>
<feature type="region of interest" description="Disordered" evidence="12">
    <location>
        <begin position="99"/>
        <end position="124"/>
    </location>
</feature>
<dbReference type="InterPro" id="IPR022816">
    <property type="entry name" value="Condensin_barren_su2"/>
</dbReference>
<organism evidence="13 14">
    <name type="scientific">Lachancea mirantina</name>
    <dbReference type="NCBI Taxonomy" id="1230905"/>
    <lineage>
        <taxon>Eukaryota</taxon>
        <taxon>Fungi</taxon>
        <taxon>Dikarya</taxon>
        <taxon>Ascomycota</taxon>
        <taxon>Saccharomycotina</taxon>
        <taxon>Saccharomycetes</taxon>
        <taxon>Saccharomycetales</taxon>
        <taxon>Saccharomycetaceae</taxon>
        <taxon>Lachancea</taxon>
    </lineage>
</organism>
<keyword evidence="10 11" id="KW-0131">Cell cycle</keyword>
<feature type="region of interest" description="Disordered" evidence="12">
    <location>
        <begin position="587"/>
        <end position="615"/>
    </location>
</feature>
<feature type="region of interest" description="Disordered" evidence="12">
    <location>
        <begin position="215"/>
        <end position="273"/>
    </location>
</feature>
<feature type="compositionally biased region" description="Acidic residues" evidence="12">
    <location>
        <begin position="605"/>
        <end position="615"/>
    </location>
</feature>
<reference evidence="13 14" key="1">
    <citation type="submission" date="2016-03" db="EMBL/GenBank/DDBJ databases">
        <authorList>
            <person name="Devillers H."/>
        </authorList>
    </citation>
    <scope>NUCLEOTIDE SEQUENCE [LARGE SCALE GENOMIC DNA]</scope>
    <source>
        <strain evidence="13">CBS 11717</strain>
    </source>
</reference>
<dbReference type="Proteomes" id="UP000191024">
    <property type="component" value="Chromosome A"/>
</dbReference>
<evidence type="ECO:0000313" key="13">
    <source>
        <dbReference type="EMBL" id="SCU79054.1"/>
    </source>
</evidence>
<keyword evidence="7 11" id="KW-0132">Cell division</keyword>
<dbReference type="GO" id="GO:0003682">
    <property type="term" value="F:chromatin binding"/>
    <property type="evidence" value="ECO:0007669"/>
    <property type="project" value="TreeGrafter"/>
</dbReference>
<keyword evidence="8 11" id="KW-0498">Mitosis</keyword>
<feature type="region of interest" description="Disordered" evidence="12">
    <location>
        <begin position="443"/>
        <end position="470"/>
    </location>
</feature>
<name>A0A1G4IR19_9SACH</name>
<comment type="subcellular location">
    <subcellularLocation>
        <location evidence="1">Chromosome</location>
    </subcellularLocation>
    <subcellularLocation>
        <location evidence="2">Cytoplasm</location>
    </subcellularLocation>
</comment>
<evidence type="ECO:0000256" key="1">
    <source>
        <dbReference type="ARBA" id="ARBA00004286"/>
    </source>
</evidence>
<evidence type="ECO:0000256" key="8">
    <source>
        <dbReference type="ARBA" id="ARBA00022776"/>
    </source>
</evidence>
<dbReference type="GO" id="GO:0051301">
    <property type="term" value="P:cell division"/>
    <property type="evidence" value="ECO:0007669"/>
    <property type="project" value="UniProtKB-KW"/>
</dbReference>
<comment type="function">
    <text evidence="11">Regulatory subunit of the condensin complex, a complex required for conversion of interphase chromatin into mitotic-like condense chromosomes.</text>
</comment>
<evidence type="ECO:0000256" key="9">
    <source>
        <dbReference type="ARBA" id="ARBA00023067"/>
    </source>
</evidence>
<evidence type="ECO:0000256" key="5">
    <source>
        <dbReference type="ARBA" id="ARBA00022454"/>
    </source>
</evidence>
<dbReference type="GO" id="GO:0000796">
    <property type="term" value="C:condensin complex"/>
    <property type="evidence" value="ECO:0007669"/>
    <property type="project" value="InterPro"/>
</dbReference>
<evidence type="ECO:0000256" key="11">
    <source>
        <dbReference type="PIRNR" id="PIRNR017126"/>
    </source>
</evidence>